<evidence type="ECO:0000313" key="6">
    <source>
        <dbReference type="EMBL" id="CUV53778.1"/>
    </source>
</evidence>
<organism evidence="6">
    <name type="scientific">Ralstonia solanacearum</name>
    <name type="common">Pseudomonas solanacearum</name>
    <dbReference type="NCBI Taxonomy" id="305"/>
    <lineage>
        <taxon>Bacteria</taxon>
        <taxon>Pseudomonadati</taxon>
        <taxon>Pseudomonadota</taxon>
        <taxon>Betaproteobacteria</taxon>
        <taxon>Burkholderiales</taxon>
        <taxon>Burkholderiaceae</taxon>
        <taxon>Ralstonia</taxon>
        <taxon>Ralstonia solanacearum species complex</taxon>
    </lineage>
</organism>
<dbReference type="PANTHER" id="PTHR33204:SF39">
    <property type="entry name" value="TRANSCRIPTIONAL REGULATORY PROTEIN"/>
    <property type="match status" value="1"/>
</dbReference>
<dbReference type="AlphaFoldDB" id="A0A0S4WQD8"/>
<dbReference type="PANTHER" id="PTHR33204">
    <property type="entry name" value="TRANSCRIPTIONAL REGULATOR, MARR FAMILY"/>
    <property type="match status" value="1"/>
</dbReference>
<dbReference type="EMBL" id="LN899820">
    <property type="protein sequence ID" value="CUV53778.1"/>
    <property type="molecule type" value="Genomic_DNA"/>
</dbReference>
<evidence type="ECO:0000256" key="1">
    <source>
        <dbReference type="ARBA" id="ARBA00023015"/>
    </source>
</evidence>
<dbReference type="SUPFAM" id="SSF46785">
    <property type="entry name" value="Winged helix' DNA-binding domain"/>
    <property type="match status" value="1"/>
</dbReference>
<protein>
    <submittedName>
        <fullName evidence="6">Transcriptional regulator, HxlR family</fullName>
    </submittedName>
</protein>
<evidence type="ECO:0000259" key="4">
    <source>
        <dbReference type="PROSITE" id="PS51118"/>
    </source>
</evidence>
<dbReference type="PROSITE" id="PS51118">
    <property type="entry name" value="HTH_HXLR"/>
    <property type="match status" value="1"/>
</dbReference>
<keyword evidence="2" id="KW-0238">DNA-binding</keyword>
<evidence type="ECO:0000313" key="5">
    <source>
        <dbReference type="EMBL" id="CUV29139.1"/>
    </source>
</evidence>
<dbReference type="InterPro" id="IPR002577">
    <property type="entry name" value="HTH_HxlR"/>
</dbReference>
<dbReference type="EMBL" id="LN899824">
    <property type="protein sequence ID" value="CUV29139.1"/>
    <property type="molecule type" value="Genomic_DNA"/>
</dbReference>
<accession>A0A0S4WQD8</accession>
<gene>
    <name evidence="5" type="ORF">RUN1985_v1_290289</name>
    <name evidence="6" type="ORF">RUN215_v1_180101</name>
</gene>
<dbReference type="InterPro" id="IPR036388">
    <property type="entry name" value="WH-like_DNA-bd_sf"/>
</dbReference>
<dbReference type="InterPro" id="IPR036390">
    <property type="entry name" value="WH_DNA-bd_sf"/>
</dbReference>
<proteinExistence type="predicted"/>
<evidence type="ECO:0000256" key="3">
    <source>
        <dbReference type="ARBA" id="ARBA00023163"/>
    </source>
</evidence>
<feature type="domain" description="HTH hxlR-type" evidence="4">
    <location>
        <begin position="23"/>
        <end position="132"/>
    </location>
</feature>
<name>A0A0S4WQD8_RALSL</name>
<dbReference type="Pfam" id="PF01638">
    <property type="entry name" value="HxlR"/>
    <property type="match status" value="1"/>
</dbReference>
<sequence>MYLAMETKSRALTTAAAQEKPVCGIVDDPYAEFHVVLEVLDRVGDKWTVTAIGALSEGPMRFNAIMRAIRGISHRMLTLTLRGLERDGLVSRTVYATVPPKVEYELTEVGRSLIEPLRTLANWALENRIEIEAARTLFDTEKARAD</sequence>
<dbReference type="GO" id="GO:0003677">
    <property type="term" value="F:DNA binding"/>
    <property type="evidence" value="ECO:0007669"/>
    <property type="project" value="UniProtKB-KW"/>
</dbReference>
<reference evidence="6" key="1">
    <citation type="submission" date="2015-10" db="EMBL/GenBank/DDBJ databases">
        <authorList>
            <person name="Gilbert D.G."/>
        </authorList>
    </citation>
    <scope>NUCLEOTIDE SEQUENCE</scope>
    <source>
        <strain evidence="6">Phyl III-seqv23</strain>
    </source>
</reference>
<evidence type="ECO:0000256" key="2">
    <source>
        <dbReference type="ARBA" id="ARBA00023125"/>
    </source>
</evidence>
<dbReference type="PATRIC" id="fig|305.118.peg.1814"/>
<dbReference type="Gene3D" id="1.10.10.10">
    <property type="entry name" value="Winged helix-like DNA-binding domain superfamily/Winged helix DNA-binding domain"/>
    <property type="match status" value="1"/>
</dbReference>
<keyword evidence="3" id="KW-0804">Transcription</keyword>
<keyword evidence="1" id="KW-0805">Transcription regulation</keyword>